<organism evidence="1 2">
    <name type="scientific">Tenacibaculum piscium</name>
    <dbReference type="NCBI Taxonomy" id="1458515"/>
    <lineage>
        <taxon>Bacteria</taxon>
        <taxon>Pseudomonadati</taxon>
        <taxon>Bacteroidota</taxon>
        <taxon>Flavobacteriia</taxon>
        <taxon>Flavobacteriales</taxon>
        <taxon>Flavobacteriaceae</taxon>
        <taxon>Tenacibaculum</taxon>
    </lineage>
</organism>
<dbReference type="Proteomes" id="UP000234211">
    <property type="component" value="Unassembled WGS sequence"/>
</dbReference>
<dbReference type="OrthoDB" id="678019at2"/>
<dbReference type="SUPFAM" id="SSF48726">
    <property type="entry name" value="Immunoglobulin"/>
    <property type="match status" value="1"/>
</dbReference>
<protein>
    <submittedName>
        <fullName evidence="1">Adhesin SprC</fullName>
    </submittedName>
</protein>
<dbReference type="AlphaFoldDB" id="A0A2H1YGL1"/>
<dbReference type="EMBL" id="OENF01000019">
    <property type="protein sequence ID" value="SOS74644.1"/>
    <property type="molecule type" value="Genomic_DNA"/>
</dbReference>
<sequence length="736" mass="80813">MKRIIKSIHILLGIFLFFASTILFSQELLKPEIQFVSACDTEIPTDYKVVFKYSTTVFASDNEFTIELSDGDGTWDAPVNLATVATENETFTFSRSFQLPDNSYGKNYKIRLVATSPAMISPESDSFEAYKMISGTFILNDFKNVFLCDGDTSELTLNTNQEGDYKWFKDGGIVATTTQPVLEVSTPGKYQVKIDYGACGFKESTLIDVFVVTESEKKIKGPDVVEICGDQAHTFEANVENPSYIYNWYFNTNLVQSSSSATYTTPTVGQLGNYYLEIDTGTSCITASNEVELTSKVTATVTVSNETPLVSVLLLGEKVDLSITVNGTADYTIEWYKDTKRLFGIGGTSIEVSVPGEYIANIVETSTGGCTVSTASKIMSVLGVKSFLPVIIADENYEECNASGVDLSLKQVNVVASDDEIYVLTPEQLALLSYQWTFNKVDIPSATNKELTRSSHTQSGVYTIQVSHGGLDKMPSNELDIKMIAKIPTITASSASNSLCSGGKIIYTIDELVTGYTYEWFQSVADSTEKTLIATNITDLEVTEIGTYSLKMSGFGCSKIIEEKIVVLFDDSAITVTPSEKIVLPEGEEVVVTASGAESYKWYKGTGENQNNANLLGTTESLSVNTLGFYTVIATVGSCSVQKTIEAIEQDNQQVVPNVITPNGDGKNDSWKISNRYAFQEEITVELYDSTGKLIVKTTDYKNDWPLEDLGNQVIFYYKIIRDNQIIKAGTISVLY</sequence>
<keyword evidence="2" id="KW-1185">Reference proteome</keyword>
<name>A0A2H1YGL1_9FLAO</name>
<accession>A0A2H1YGL1</accession>
<dbReference type="InterPro" id="IPR036179">
    <property type="entry name" value="Ig-like_dom_sf"/>
</dbReference>
<dbReference type="RefSeq" id="WP_101917132.1">
    <property type="nucleotide sequence ID" value="NZ_OENF01000019.1"/>
</dbReference>
<gene>
    <name evidence="1" type="primary">sprC</name>
    <name evidence="1" type="ORF">TNO020_260071</name>
</gene>
<evidence type="ECO:0000313" key="1">
    <source>
        <dbReference type="EMBL" id="SOS74644.1"/>
    </source>
</evidence>
<proteinExistence type="predicted"/>
<evidence type="ECO:0000313" key="2">
    <source>
        <dbReference type="Proteomes" id="UP000234211"/>
    </source>
</evidence>
<dbReference type="Pfam" id="PF13585">
    <property type="entry name" value="CHU_C"/>
    <property type="match status" value="1"/>
</dbReference>
<reference evidence="2" key="1">
    <citation type="submission" date="2017-11" db="EMBL/GenBank/DDBJ databases">
        <authorList>
            <person name="Duchaud E."/>
        </authorList>
    </citation>
    <scope>NUCLEOTIDE SEQUENCE [LARGE SCALE GENOMIC DNA]</scope>
    <source>
        <strain evidence="2">Tenacibaculum sp. TNO020</strain>
    </source>
</reference>